<organism evidence="2 3">
    <name type="scientific">Halomarina salina</name>
    <dbReference type="NCBI Taxonomy" id="1872699"/>
    <lineage>
        <taxon>Archaea</taxon>
        <taxon>Methanobacteriati</taxon>
        <taxon>Methanobacteriota</taxon>
        <taxon>Stenosarchaea group</taxon>
        <taxon>Halobacteria</taxon>
        <taxon>Halobacteriales</taxon>
        <taxon>Natronomonadaceae</taxon>
        <taxon>Halomarina</taxon>
    </lineage>
</organism>
<dbReference type="PROSITE" id="PS51318">
    <property type="entry name" value="TAT"/>
    <property type="match status" value="1"/>
</dbReference>
<dbReference type="Proteomes" id="UP001596099">
    <property type="component" value="Unassembled WGS sequence"/>
</dbReference>
<protein>
    <submittedName>
        <fullName evidence="2">Alkaline phosphatase PhoX</fullName>
    </submittedName>
</protein>
<dbReference type="PANTHER" id="PTHR35399">
    <property type="entry name" value="SLR8030 PROTEIN"/>
    <property type="match status" value="1"/>
</dbReference>
<feature type="region of interest" description="Disordered" evidence="1">
    <location>
        <begin position="263"/>
        <end position="282"/>
    </location>
</feature>
<evidence type="ECO:0000256" key="1">
    <source>
        <dbReference type="SAM" id="MobiDB-lite"/>
    </source>
</evidence>
<name>A0ABD5RNN7_9EURY</name>
<evidence type="ECO:0000313" key="3">
    <source>
        <dbReference type="Proteomes" id="UP001596099"/>
    </source>
</evidence>
<dbReference type="AlphaFoldDB" id="A0ABD5RNN7"/>
<comment type="caution">
    <text evidence="2">The sequence shown here is derived from an EMBL/GenBank/DDBJ whole genome shotgun (WGS) entry which is preliminary data.</text>
</comment>
<dbReference type="EMBL" id="JBHSQH010000001">
    <property type="protein sequence ID" value="MFC5971939.1"/>
    <property type="molecule type" value="Genomic_DNA"/>
</dbReference>
<dbReference type="PANTHER" id="PTHR35399:SF2">
    <property type="entry name" value="DUF839 DOMAIN-CONTAINING PROTEIN"/>
    <property type="match status" value="1"/>
</dbReference>
<dbReference type="RefSeq" id="WP_247414828.1">
    <property type="nucleotide sequence ID" value="NZ_JALLGW010000001.1"/>
</dbReference>
<feature type="compositionally biased region" description="Acidic residues" evidence="1">
    <location>
        <begin position="699"/>
        <end position="728"/>
    </location>
</feature>
<feature type="compositionally biased region" description="Acidic residues" evidence="1">
    <location>
        <begin position="669"/>
        <end position="692"/>
    </location>
</feature>
<gene>
    <name evidence="2" type="ORF">ACFPYI_11405</name>
</gene>
<keyword evidence="3" id="KW-1185">Reference proteome</keyword>
<dbReference type="Pfam" id="PF05787">
    <property type="entry name" value="PhoX"/>
    <property type="match status" value="1"/>
</dbReference>
<proteinExistence type="predicted"/>
<feature type="region of interest" description="Disordered" evidence="1">
    <location>
        <begin position="669"/>
        <end position="728"/>
    </location>
</feature>
<dbReference type="InterPro" id="IPR006311">
    <property type="entry name" value="TAT_signal"/>
</dbReference>
<sequence>MVEFTRRNLMKTSVAASLGASVVGAAHAQSDEDVDTPHAPIVKDGTLERFAWTALGAEVTGPEVTKSGSLFFSVQHPSRGNPAPFNKGGIGYVSGYDFTEDSEFDTVGIPNTKEKQGQVRVGSGEFTVLAQEGDNIGDDHDLGYPVTPDGLSVSEYEGSRYGNFGYNPDCNRFVPTNDEETEGYLFTNFEQSPGDVSQIPVSRDDDGEWSADMENAQNLSDTDALRELGGTRINCYGDTSPWNTYLSAEEEYSHTRVGPYVKTSEFGENEGPNQRGGAQFYNRPNPTGIAAAVSEYYGEDAWYPQGTFALAGLELQAYYLGAAAVGQGDDATPIEGPYPNPYRYGYIVDFRDSDTEEPEATKYYCMGRAAWECPDFQADGQTVYLSSDGENKGLYKFVADEPIPSYDDPMDVEGTLHAAKVTNQDAAAGKPPAEADLELEWLALSRASNREVAEWIAQYDGIDQVDYLDSHADTDWREDMEAAIEEADREVVENGNADYVSDEEITEWAELWSEDPESTVDDRGRPELRKVPFLETRAAAKEIGATVEFRKSEGIDSKDDAGPGDYIYLGISEVNTGMSDDVGDIQVDRVDGGLVYRAVIEEDYDISTLEPVIVGPDATDTADVANSALVNVDNVFVMNDGRVLCCEDADQFGRSYPNDCLYVYTPDEATVDEGSDDVDNDGDGHVDEDDESMPGPANDDLDNDGDGAVDEDDEFGYEGDDGEDGDEE</sequence>
<reference evidence="2 3" key="1">
    <citation type="journal article" date="2019" name="Int. J. Syst. Evol. Microbiol.">
        <title>The Global Catalogue of Microorganisms (GCM) 10K type strain sequencing project: providing services to taxonomists for standard genome sequencing and annotation.</title>
        <authorList>
            <consortium name="The Broad Institute Genomics Platform"/>
            <consortium name="The Broad Institute Genome Sequencing Center for Infectious Disease"/>
            <person name="Wu L."/>
            <person name="Ma J."/>
        </authorList>
    </citation>
    <scope>NUCLEOTIDE SEQUENCE [LARGE SCALE GENOMIC DNA]</scope>
    <source>
        <strain evidence="2 3">CGMCC 1.12543</strain>
    </source>
</reference>
<dbReference type="InterPro" id="IPR008557">
    <property type="entry name" value="PhoX"/>
</dbReference>
<evidence type="ECO:0000313" key="2">
    <source>
        <dbReference type="EMBL" id="MFC5971939.1"/>
    </source>
</evidence>
<accession>A0ABD5RNN7</accession>